<protein>
    <recommendedName>
        <fullName evidence="3">Phage DNA packaging protein, Nu1 subunit of terminase</fullName>
    </recommendedName>
</protein>
<dbReference type="EMBL" id="FONX01000014">
    <property type="protein sequence ID" value="SFF14969.1"/>
    <property type="molecule type" value="Genomic_DNA"/>
</dbReference>
<dbReference type="OrthoDB" id="6050435at2"/>
<dbReference type="Proteomes" id="UP000199119">
    <property type="component" value="Unassembled WGS sequence"/>
</dbReference>
<gene>
    <name evidence="1" type="ORF">SAMN04489711_11477</name>
</gene>
<organism evidence="1 2">
    <name type="scientific">Paracidovorax wautersii</name>
    <dbReference type="NCBI Taxonomy" id="1177982"/>
    <lineage>
        <taxon>Bacteria</taxon>
        <taxon>Pseudomonadati</taxon>
        <taxon>Pseudomonadota</taxon>
        <taxon>Betaproteobacteria</taxon>
        <taxon>Burkholderiales</taxon>
        <taxon>Comamonadaceae</taxon>
        <taxon>Paracidovorax</taxon>
    </lineage>
</organism>
<dbReference type="RefSeq" id="WP_092940778.1">
    <property type="nucleotide sequence ID" value="NZ_FONX01000014.1"/>
</dbReference>
<sequence>MAVRLLTKSEYARHRGCDEKAVRKAIKEGRITAIPQANGREMIDPEVADIQWARNTRARADSGRTAAPAPLDGVMPALPIEAAASGADTPAAAATVPPVASGDDYQSLRTRRERAAVEAAERENAKEAQRLVERDAVKNATFDAFRALRDALMSTPPRAAAKVIGMAEARDIERVITDELRAAFAAAEIRLTELTQPKRST</sequence>
<evidence type="ECO:0008006" key="3">
    <source>
        <dbReference type="Google" id="ProtNLM"/>
    </source>
</evidence>
<evidence type="ECO:0000313" key="2">
    <source>
        <dbReference type="Proteomes" id="UP000199119"/>
    </source>
</evidence>
<proteinExistence type="predicted"/>
<evidence type="ECO:0000313" key="1">
    <source>
        <dbReference type="EMBL" id="SFF14969.1"/>
    </source>
</evidence>
<accession>A0A1I2GCZ2</accession>
<dbReference type="AlphaFoldDB" id="A0A1I2GCZ2"/>
<keyword evidence="2" id="KW-1185">Reference proteome</keyword>
<name>A0A1I2GCZ2_9BURK</name>
<reference evidence="2" key="1">
    <citation type="submission" date="2016-10" db="EMBL/GenBank/DDBJ databases">
        <authorList>
            <person name="Varghese N."/>
            <person name="Submissions S."/>
        </authorList>
    </citation>
    <scope>NUCLEOTIDE SEQUENCE [LARGE SCALE GENOMIC DNA]</scope>
    <source>
        <strain evidence="2">DSM 27981</strain>
    </source>
</reference>
<dbReference type="STRING" id="1177982.SAMN04489711_11477"/>